<gene>
    <name evidence="1" type="ORF">Lalb_Chr20g0123831</name>
</gene>
<organism evidence="1 2">
    <name type="scientific">Lupinus albus</name>
    <name type="common">White lupine</name>
    <name type="synonym">Lupinus termis</name>
    <dbReference type="NCBI Taxonomy" id="3870"/>
    <lineage>
        <taxon>Eukaryota</taxon>
        <taxon>Viridiplantae</taxon>
        <taxon>Streptophyta</taxon>
        <taxon>Embryophyta</taxon>
        <taxon>Tracheophyta</taxon>
        <taxon>Spermatophyta</taxon>
        <taxon>Magnoliopsida</taxon>
        <taxon>eudicotyledons</taxon>
        <taxon>Gunneridae</taxon>
        <taxon>Pentapetalae</taxon>
        <taxon>rosids</taxon>
        <taxon>fabids</taxon>
        <taxon>Fabales</taxon>
        <taxon>Fabaceae</taxon>
        <taxon>Papilionoideae</taxon>
        <taxon>50 kb inversion clade</taxon>
        <taxon>genistoids sensu lato</taxon>
        <taxon>core genistoids</taxon>
        <taxon>Genisteae</taxon>
        <taxon>Lupinus</taxon>
    </lineage>
</organism>
<name>A0A6A4NVX8_LUPAL</name>
<comment type="caution">
    <text evidence="1">The sequence shown here is derived from an EMBL/GenBank/DDBJ whole genome shotgun (WGS) entry which is preliminary data.</text>
</comment>
<dbReference type="AlphaFoldDB" id="A0A6A4NVX8"/>
<dbReference type="EMBL" id="WOCE01000020">
    <property type="protein sequence ID" value="KAE9591924.1"/>
    <property type="molecule type" value="Genomic_DNA"/>
</dbReference>
<sequence>MIISLLPKEPSIFQDFVEVSPFIEYKVSCRELNCCTSSSPSTSPSSSSPSAKSSILNCLFLHLCSLEKGSSHLKQSPFSLISLISTLDNLLNSPMFLALLFS</sequence>
<accession>A0A6A4NVX8</accession>
<reference evidence="2" key="1">
    <citation type="journal article" date="2020" name="Nat. Commun.">
        <title>Genome sequence of the cluster root forming white lupin.</title>
        <authorList>
            <person name="Hufnagel B."/>
            <person name="Marques A."/>
            <person name="Soriano A."/>
            <person name="Marques L."/>
            <person name="Divol F."/>
            <person name="Doumas P."/>
            <person name="Sallet E."/>
            <person name="Mancinotti D."/>
            <person name="Carrere S."/>
            <person name="Marande W."/>
            <person name="Arribat S."/>
            <person name="Keller J."/>
            <person name="Huneau C."/>
            <person name="Blein T."/>
            <person name="Aime D."/>
            <person name="Laguerre M."/>
            <person name="Taylor J."/>
            <person name="Schubert V."/>
            <person name="Nelson M."/>
            <person name="Geu-Flores F."/>
            <person name="Crespi M."/>
            <person name="Gallardo-Guerrero K."/>
            <person name="Delaux P.-M."/>
            <person name="Salse J."/>
            <person name="Berges H."/>
            <person name="Guyot R."/>
            <person name="Gouzy J."/>
            <person name="Peret B."/>
        </authorList>
    </citation>
    <scope>NUCLEOTIDE SEQUENCE [LARGE SCALE GENOMIC DNA]</scope>
    <source>
        <strain evidence="2">cv. Amiga</strain>
    </source>
</reference>
<dbReference type="Proteomes" id="UP000447434">
    <property type="component" value="Chromosome 20"/>
</dbReference>
<evidence type="ECO:0000313" key="1">
    <source>
        <dbReference type="EMBL" id="KAE9591924.1"/>
    </source>
</evidence>
<evidence type="ECO:0000313" key="2">
    <source>
        <dbReference type="Proteomes" id="UP000447434"/>
    </source>
</evidence>
<proteinExistence type="predicted"/>
<protein>
    <submittedName>
        <fullName evidence="1">Uncharacterized protein</fullName>
    </submittedName>
</protein>
<keyword evidence="2" id="KW-1185">Reference proteome</keyword>